<protein>
    <submittedName>
        <fullName evidence="1">Uncharacterized protein</fullName>
    </submittedName>
</protein>
<dbReference type="RefSeq" id="WP_165589399.1">
    <property type="nucleotide sequence ID" value="NZ_CYTO01000010.1"/>
</dbReference>
<sequence>MRRVLPMIFTCFAIVGYAVFQAHAVKAENHAQYIPTATPIEIEHLTY</sequence>
<reference evidence="2" key="1">
    <citation type="submission" date="2015-09" db="EMBL/GenBank/DDBJ databases">
        <authorList>
            <person name="Rodrigo-Torres Lidia"/>
            <person name="Arahal R.David."/>
        </authorList>
    </citation>
    <scope>NUCLEOTIDE SEQUENCE [LARGE SCALE GENOMIC DNA]</scope>
    <source>
        <strain evidence="2">CECT 5114</strain>
    </source>
</reference>
<accession>A0A0P1IPZ4</accession>
<dbReference type="EMBL" id="CYUE01000013">
    <property type="protein sequence ID" value="CUK25610.1"/>
    <property type="molecule type" value="Genomic_DNA"/>
</dbReference>
<dbReference type="STRING" id="1715691.TA5113_01671"/>
<organism evidence="1 2">
    <name type="scientific">Cognatishimia activa</name>
    <dbReference type="NCBI Taxonomy" id="1715691"/>
    <lineage>
        <taxon>Bacteria</taxon>
        <taxon>Pseudomonadati</taxon>
        <taxon>Pseudomonadota</taxon>
        <taxon>Alphaproteobacteria</taxon>
        <taxon>Rhodobacterales</taxon>
        <taxon>Paracoccaceae</taxon>
        <taxon>Cognatishimia</taxon>
    </lineage>
</organism>
<evidence type="ECO:0000313" key="2">
    <source>
        <dbReference type="Proteomes" id="UP000051184"/>
    </source>
</evidence>
<dbReference type="AlphaFoldDB" id="A0A0P1IPZ4"/>
<gene>
    <name evidence="1" type="ORF">TA5114_01411</name>
</gene>
<proteinExistence type="predicted"/>
<dbReference type="Proteomes" id="UP000051184">
    <property type="component" value="Unassembled WGS sequence"/>
</dbReference>
<keyword evidence="2" id="KW-1185">Reference proteome</keyword>
<name>A0A0P1IPZ4_9RHOB</name>
<evidence type="ECO:0000313" key="1">
    <source>
        <dbReference type="EMBL" id="CUK25610.1"/>
    </source>
</evidence>